<evidence type="ECO:0000313" key="8">
    <source>
        <dbReference type="EMBL" id="NKZ11278.1"/>
    </source>
</evidence>
<dbReference type="GO" id="GO:0051538">
    <property type="term" value="F:3 iron, 4 sulfur cluster binding"/>
    <property type="evidence" value="ECO:0007669"/>
    <property type="project" value="UniProtKB-KW"/>
</dbReference>
<evidence type="ECO:0000256" key="4">
    <source>
        <dbReference type="ARBA" id="ARBA00022982"/>
    </source>
</evidence>
<evidence type="ECO:0000256" key="7">
    <source>
        <dbReference type="ARBA" id="ARBA00023291"/>
    </source>
</evidence>
<gene>
    <name evidence="8" type="ORF">HGA11_09845</name>
</gene>
<keyword evidence="2" id="KW-0813">Transport</keyword>
<keyword evidence="5" id="KW-0408">Iron</keyword>
<dbReference type="InterPro" id="IPR051269">
    <property type="entry name" value="Fe-S_cluster_ET"/>
</dbReference>
<keyword evidence="7" id="KW-0003">3Fe-4S</keyword>
<name>A0A7X6MN92_9MYCO</name>
<dbReference type="PANTHER" id="PTHR36923">
    <property type="entry name" value="FERREDOXIN"/>
    <property type="match status" value="1"/>
</dbReference>
<dbReference type="SUPFAM" id="SSF54862">
    <property type="entry name" value="4Fe-4S ferredoxins"/>
    <property type="match status" value="1"/>
</dbReference>
<keyword evidence="4" id="KW-0249">Electron transport</keyword>
<proteinExistence type="predicted"/>
<evidence type="ECO:0000313" key="9">
    <source>
        <dbReference type="Proteomes" id="UP000518188"/>
    </source>
</evidence>
<evidence type="ECO:0000256" key="6">
    <source>
        <dbReference type="ARBA" id="ARBA00023014"/>
    </source>
</evidence>
<reference evidence="8 9" key="1">
    <citation type="submission" date="2020-04" db="EMBL/GenBank/DDBJ databases">
        <title>MicrobeNet Type strains.</title>
        <authorList>
            <person name="Nicholson A.C."/>
        </authorList>
    </citation>
    <scope>NUCLEOTIDE SEQUENCE [LARGE SCALE GENOMIC DNA]</scope>
    <source>
        <strain evidence="8 9">ATCC 700731</strain>
    </source>
</reference>
<dbReference type="EMBL" id="JAAXPJ010000003">
    <property type="protein sequence ID" value="NKZ11278.1"/>
    <property type="molecule type" value="Genomic_DNA"/>
</dbReference>
<keyword evidence="3" id="KW-0479">Metal-binding</keyword>
<evidence type="ECO:0000256" key="5">
    <source>
        <dbReference type="ARBA" id="ARBA00023004"/>
    </source>
</evidence>
<evidence type="ECO:0000256" key="3">
    <source>
        <dbReference type="ARBA" id="ARBA00022723"/>
    </source>
</evidence>
<evidence type="ECO:0000256" key="1">
    <source>
        <dbReference type="ARBA" id="ARBA00001927"/>
    </source>
</evidence>
<dbReference type="Proteomes" id="UP000518188">
    <property type="component" value="Unassembled WGS sequence"/>
</dbReference>
<comment type="cofactor">
    <cofactor evidence="1">
        <name>[3Fe-4S] cluster</name>
        <dbReference type="ChEBI" id="CHEBI:21137"/>
    </cofactor>
</comment>
<sequence length="80" mass="8813">MRVRVDPARCQGHTLCAMIAPQSFELDDVDGHARAVTEEVADEHREQVLEAVHSCPEQAIEVLVERVVSARAAHGRRSGI</sequence>
<dbReference type="RefSeq" id="WP_084621889.1">
    <property type="nucleotide sequence ID" value="NZ_HG322951.1"/>
</dbReference>
<dbReference type="AlphaFoldDB" id="A0A7X6MN92"/>
<dbReference type="Gene3D" id="3.30.70.20">
    <property type="match status" value="1"/>
</dbReference>
<dbReference type="Pfam" id="PF13459">
    <property type="entry name" value="Fer4_15"/>
    <property type="match status" value="1"/>
</dbReference>
<dbReference type="PANTHER" id="PTHR36923:SF3">
    <property type="entry name" value="FERREDOXIN"/>
    <property type="match status" value="1"/>
</dbReference>
<dbReference type="GO" id="GO:0046872">
    <property type="term" value="F:metal ion binding"/>
    <property type="evidence" value="ECO:0007669"/>
    <property type="project" value="UniProtKB-KW"/>
</dbReference>
<organism evidence="8 9">
    <name type="scientific">Mycolicibacterium septicum DSM 44393</name>
    <dbReference type="NCBI Taxonomy" id="1341646"/>
    <lineage>
        <taxon>Bacteria</taxon>
        <taxon>Bacillati</taxon>
        <taxon>Actinomycetota</taxon>
        <taxon>Actinomycetes</taxon>
        <taxon>Mycobacteriales</taxon>
        <taxon>Mycobacteriaceae</taxon>
        <taxon>Mycolicibacterium</taxon>
    </lineage>
</organism>
<protein>
    <submittedName>
        <fullName evidence="8">Ferredoxin</fullName>
    </submittedName>
</protein>
<keyword evidence="6" id="KW-0411">Iron-sulfur</keyword>
<comment type="caution">
    <text evidence="8">The sequence shown here is derived from an EMBL/GenBank/DDBJ whole genome shotgun (WGS) entry which is preliminary data.</text>
</comment>
<accession>A0A7X6MN92</accession>
<evidence type="ECO:0000256" key="2">
    <source>
        <dbReference type="ARBA" id="ARBA00022448"/>
    </source>
</evidence>